<sequence length="514" mass="55012">MSINVFVYGTLRSGEINDLTQLAARHGLPAPRLIGPGRVPGYLVDFGDWPGLVPAQDGRFVTGDIYQADPRLLPLLDEVEEISPEENACFLRAEVRAETALGPVLCQYYPINPGAAPGARGIPADDWVSYRVARDAAALGSLETPALLLDLDRLRANTDMMRSRAAALGVTLRPHVKTAKCIEVALAASGGRPGPITVSTLKEADRFHAAGFDDILYAVGITPNKLEHAGRLRRAGCDLKIILDNRKAAEAVCAARSRLGLDLPCLLEIDCDGHRSGLKPDDPELPAIADLLRAGGVTVAGVLTHAGESYNCRSREAIVALAEQERAACLAAAQRLREHGHPCPIVSVGSTPTARYARHLEGVTELRAGVYVFFDLVMAGVGACTPDEIALSVLVTVLGHQPDRGWIITDGGWMALSRDRGTARQPVDQGYGLVCDRLGRPIPGLRMTDANQEHGVLSFDPAPAIDLAAAYPVGSQLRILPNHACATAAQHARYHLVRQDSGHVEGIWARFGGW</sequence>
<dbReference type="CDD" id="cd06661">
    <property type="entry name" value="GGCT_like"/>
    <property type="match status" value="1"/>
</dbReference>
<dbReference type="InterPro" id="IPR029066">
    <property type="entry name" value="PLP-binding_barrel"/>
</dbReference>
<dbReference type="InterPro" id="IPR009288">
    <property type="entry name" value="AIG2-like_dom"/>
</dbReference>
<dbReference type="Gene3D" id="3.10.490.10">
    <property type="entry name" value="Gamma-glutamyl cyclotransferase-like"/>
    <property type="match status" value="1"/>
</dbReference>
<dbReference type="Gene3D" id="2.40.37.20">
    <property type="entry name" value="D-serine dehydratase-like domain"/>
    <property type="match status" value="1"/>
</dbReference>
<dbReference type="GO" id="GO:0008721">
    <property type="term" value="F:D-serine ammonia-lyase activity"/>
    <property type="evidence" value="ECO:0007669"/>
    <property type="project" value="TreeGrafter"/>
</dbReference>
<dbReference type="SUPFAM" id="SSF51419">
    <property type="entry name" value="PLP-binding barrel"/>
    <property type="match status" value="1"/>
</dbReference>
<dbReference type="Pfam" id="PF06094">
    <property type="entry name" value="GGACT"/>
    <property type="match status" value="1"/>
</dbReference>
<evidence type="ECO:0000313" key="7">
    <source>
        <dbReference type="Proteomes" id="UP000092950"/>
    </source>
</evidence>
<dbReference type="Pfam" id="PF14031">
    <property type="entry name" value="D-ser_dehydrat"/>
    <property type="match status" value="1"/>
</dbReference>
<evidence type="ECO:0000256" key="1">
    <source>
        <dbReference type="ARBA" id="ARBA00005323"/>
    </source>
</evidence>
<dbReference type="GO" id="GO:0036088">
    <property type="term" value="P:D-serine catabolic process"/>
    <property type="evidence" value="ECO:0007669"/>
    <property type="project" value="TreeGrafter"/>
</dbReference>
<dbReference type="PANTHER" id="PTHR28004:SF2">
    <property type="entry name" value="D-SERINE DEHYDRATASE"/>
    <property type="match status" value="1"/>
</dbReference>
<dbReference type="InterPro" id="IPR013024">
    <property type="entry name" value="GGCT-like"/>
</dbReference>
<dbReference type="InterPro" id="IPR051466">
    <property type="entry name" value="D-amino_acid_metab_enzyme"/>
</dbReference>
<dbReference type="Gene3D" id="3.20.20.10">
    <property type="entry name" value="Alanine racemase"/>
    <property type="match status" value="1"/>
</dbReference>
<dbReference type="RefSeq" id="WP_043214528.1">
    <property type="nucleotide sequence ID" value="NZ_CAJGUP010000215.1"/>
</dbReference>
<dbReference type="EMBL" id="CP016440">
    <property type="protein sequence ID" value="ANY17084.1"/>
    <property type="molecule type" value="Genomic_DNA"/>
</dbReference>
<evidence type="ECO:0000259" key="3">
    <source>
        <dbReference type="SMART" id="SM01119"/>
    </source>
</evidence>
<dbReference type="Pfam" id="PF01168">
    <property type="entry name" value="Ala_racemase_N"/>
    <property type="match status" value="1"/>
</dbReference>
<dbReference type="InterPro" id="IPR001608">
    <property type="entry name" value="Ala_racemase_N"/>
</dbReference>
<name>A0A0J6C3R8_9BORD</name>
<protein>
    <submittedName>
        <fullName evidence="5">D-threonine aldolase</fullName>
        <ecNumber evidence="5">4.1.2.42</ecNumber>
    </submittedName>
    <submittedName>
        <fullName evidence="4">Metal-activated pyridoxal enzyme</fullName>
    </submittedName>
</protein>
<reference evidence="4 7" key="2">
    <citation type="submission" date="2016-07" db="EMBL/GenBank/DDBJ databases">
        <title>Complete genome sequences of Bordetella pseudohinzii.</title>
        <authorList>
            <person name="Spilker T."/>
            <person name="Darrah R."/>
            <person name="LiPuma J.J."/>
        </authorList>
    </citation>
    <scope>NUCLEOTIDE SEQUENCE [LARGE SCALE GENOMIC DNA]</scope>
    <source>
        <strain evidence="4 7">HI4681</strain>
    </source>
</reference>
<dbReference type="OrthoDB" id="9772497at2"/>
<accession>A0A0J6C3R8</accession>
<dbReference type="AlphaFoldDB" id="A0A0J6C3R8"/>
<keyword evidence="2 5" id="KW-0456">Lyase</keyword>
<dbReference type="InterPro" id="IPR042208">
    <property type="entry name" value="D-ser_dehydrat-like_sf"/>
</dbReference>
<reference evidence="5 6" key="1">
    <citation type="submission" date="2015-09" db="EMBL/GenBank/DDBJ databases">
        <authorList>
            <person name="Jackson K.R."/>
            <person name="Lunt B.L."/>
            <person name="Fisher J.N.B."/>
            <person name="Gardner A.V."/>
            <person name="Bailey M.E."/>
            <person name="Deus L.M."/>
            <person name="Earl A.S."/>
            <person name="Gibby P.D."/>
            <person name="Hartmann K.A."/>
            <person name="Liu J.E."/>
            <person name="Manci A.M."/>
            <person name="Nielsen D.A."/>
            <person name="Solomon M.B."/>
            <person name="Breakwell D.P."/>
            <person name="Burnett S.H."/>
            <person name="Grose J.H."/>
        </authorList>
    </citation>
    <scope>NUCLEOTIDE SEQUENCE [LARGE SCALE GENOMIC DNA]</scope>
    <source>
        <strain evidence="5 6">2789STDY5608636</strain>
    </source>
</reference>
<comment type="similarity">
    <text evidence="1">Belongs to the DSD1 family.</text>
</comment>
<organism evidence="5 6">
    <name type="scientific">Bordetella pseudohinzii</name>
    <dbReference type="NCBI Taxonomy" id="1331258"/>
    <lineage>
        <taxon>Bacteria</taxon>
        <taxon>Pseudomonadati</taxon>
        <taxon>Pseudomonadota</taxon>
        <taxon>Betaproteobacteria</taxon>
        <taxon>Burkholderiales</taxon>
        <taxon>Alcaligenaceae</taxon>
        <taxon>Bordetella</taxon>
    </lineage>
</organism>
<dbReference type="KEGG" id="bpdz:BBN53_15095"/>
<dbReference type="EC" id="4.1.2.42" evidence="5"/>
<dbReference type="Proteomes" id="UP000092950">
    <property type="component" value="Chromosome"/>
</dbReference>
<dbReference type="Proteomes" id="UP000053096">
    <property type="component" value="Unassembled WGS sequence"/>
</dbReference>
<dbReference type="InterPro" id="IPR026956">
    <property type="entry name" value="D-ser_dehydrat-like_dom"/>
</dbReference>
<evidence type="ECO:0000313" key="5">
    <source>
        <dbReference type="EMBL" id="CUJ17758.1"/>
    </source>
</evidence>
<dbReference type="EMBL" id="CYTV01000021">
    <property type="protein sequence ID" value="CUJ17758.1"/>
    <property type="molecule type" value="Genomic_DNA"/>
</dbReference>
<proteinExistence type="inferred from homology"/>
<feature type="domain" description="D-serine dehydratase-like" evidence="3">
    <location>
        <begin position="390"/>
        <end position="498"/>
    </location>
</feature>
<evidence type="ECO:0000256" key="2">
    <source>
        <dbReference type="ARBA" id="ARBA00023239"/>
    </source>
</evidence>
<keyword evidence="7" id="KW-1185">Reference proteome</keyword>
<accession>A0A0M7I5C2</accession>
<evidence type="ECO:0000313" key="6">
    <source>
        <dbReference type="Proteomes" id="UP000053096"/>
    </source>
</evidence>
<dbReference type="PANTHER" id="PTHR28004">
    <property type="entry name" value="ZGC:162816-RELATED"/>
    <property type="match status" value="1"/>
</dbReference>
<dbReference type="GO" id="GO:0043876">
    <property type="term" value="F:D-threonine aldolase activity"/>
    <property type="evidence" value="ECO:0007669"/>
    <property type="project" value="UniProtKB-EC"/>
</dbReference>
<dbReference type="SUPFAM" id="SSF110857">
    <property type="entry name" value="Gamma-glutamyl cyclotransferase-like"/>
    <property type="match status" value="1"/>
</dbReference>
<evidence type="ECO:0000313" key="4">
    <source>
        <dbReference type="EMBL" id="ANY17084.1"/>
    </source>
</evidence>
<gene>
    <name evidence="4" type="ORF">BBN53_15095</name>
    <name evidence="5" type="ORF">ERS370011_04133</name>
</gene>
<dbReference type="InterPro" id="IPR036568">
    <property type="entry name" value="GGCT-like_sf"/>
</dbReference>
<dbReference type="SMART" id="SM01119">
    <property type="entry name" value="D-ser_dehydrat"/>
    <property type="match status" value="1"/>
</dbReference>